<comment type="caution">
    <text evidence="2">The sequence shown here is derived from an EMBL/GenBank/DDBJ whole genome shotgun (WGS) entry which is preliminary data.</text>
</comment>
<feature type="domain" description="Crossover junction endonuclease MUS81-like HHH" evidence="1">
    <location>
        <begin position="4"/>
        <end position="38"/>
    </location>
</feature>
<dbReference type="InterPro" id="IPR010996">
    <property type="entry name" value="HHH_MUS81"/>
</dbReference>
<dbReference type="Gene3D" id="1.10.150.110">
    <property type="entry name" value="DNA polymerase beta, N-terminal domain-like"/>
    <property type="match status" value="1"/>
</dbReference>
<organism evidence="2 3">
    <name type="scientific">Spiribacter salinus</name>
    <dbReference type="NCBI Taxonomy" id="1335746"/>
    <lineage>
        <taxon>Bacteria</taxon>
        <taxon>Pseudomonadati</taxon>
        <taxon>Pseudomonadota</taxon>
        <taxon>Gammaproteobacteria</taxon>
        <taxon>Chromatiales</taxon>
        <taxon>Ectothiorhodospiraceae</taxon>
        <taxon>Spiribacter</taxon>
    </lineage>
</organism>
<dbReference type="EMBL" id="VIFK01000114">
    <property type="protein sequence ID" value="TQE98925.1"/>
    <property type="molecule type" value="Genomic_DNA"/>
</dbReference>
<dbReference type="Pfam" id="PF14716">
    <property type="entry name" value="HHH_8"/>
    <property type="match status" value="1"/>
</dbReference>
<dbReference type="InterPro" id="IPR027421">
    <property type="entry name" value="DNA_pol_lamdba_lyase_dom_sf"/>
</dbReference>
<protein>
    <recommendedName>
        <fullName evidence="1">Crossover junction endonuclease MUS81-like HHH domain-containing protein</fullName>
    </recommendedName>
</protein>
<sequence length="38" mass="4362">MPVHNSEIATIFDNVADLLEIEEANRFRVRAYRNAANT</sequence>
<evidence type="ECO:0000259" key="1">
    <source>
        <dbReference type="Pfam" id="PF14716"/>
    </source>
</evidence>
<dbReference type="AlphaFoldDB" id="A0A540VQ87"/>
<evidence type="ECO:0000313" key="3">
    <source>
        <dbReference type="Proteomes" id="UP000315400"/>
    </source>
</evidence>
<dbReference type="SUPFAM" id="SSF47802">
    <property type="entry name" value="DNA polymerase beta, N-terminal domain-like"/>
    <property type="match status" value="1"/>
</dbReference>
<accession>A0A540VQ87</accession>
<reference evidence="2 3" key="1">
    <citation type="submission" date="2019-06" db="EMBL/GenBank/DDBJ databases">
        <title>Metagenome assembled Genome of Spiribacter salinus SL48-SHIP from the microbial mat of Salt Lake 48 (Novosibirsk region, Russia).</title>
        <authorList>
            <person name="Shipova A."/>
            <person name="Rozanov A.S."/>
            <person name="Bryanskaya A.V."/>
            <person name="Peltek S.E."/>
        </authorList>
    </citation>
    <scope>NUCLEOTIDE SEQUENCE [LARGE SCALE GENOMIC DNA]</scope>
    <source>
        <strain evidence="2">SL48-SHIP-2</strain>
    </source>
</reference>
<proteinExistence type="predicted"/>
<dbReference type="Proteomes" id="UP000315400">
    <property type="component" value="Unassembled WGS sequence"/>
</dbReference>
<feature type="non-terminal residue" evidence="2">
    <location>
        <position position="38"/>
    </location>
</feature>
<name>A0A540VQ87_9GAMM</name>
<gene>
    <name evidence="2" type="ORF">FKY71_11295</name>
</gene>
<evidence type="ECO:0000313" key="2">
    <source>
        <dbReference type="EMBL" id="TQE98925.1"/>
    </source>
</evidence>